<sequence length="354" mass="38721">MILELCAVGLSTAILIAASALPYITLSGGGTSRSPPKPLNGLSLSNCFACGIFLGTCFIGLIPHVQMQEGVILAQLNVTTGSESHAYPYLRSNVIILTGFVLILVIEQLAFLCTPSHSHTHSILNNEAHFHANSTTTTSSRHDHEISEPLVNLSSDFDDDDDDLEEIQFRTVQNQRGHVRGFEDEDEEHHGGHHHHHVLPGDANSIEYLLLLVALAVHSIFEGIALGAQRNTIDFMKFLFSVMIHEVLCSFAYGVSLCKQRIPFRKAWGSILFLSFTLPMGMGIMAIIGTFEALTALIFRFVLEGLAAGTFIYVASIEMLAAEIPHVPEKAGFVKALFVVFGALVFFFLNILLS</sequence>
<evidence type="ECO:0000256" key="1">
    <source>
        <dbReference type="ARBA" id="ARBA00004141"/>
    </source>
</evidence>
<reference evidence="7" key="2">
    <citation type="submission" date="2020-10" db="UniProtKB">
        <authorList>
            <consortium name="WormBaseParasite"/>
        </authorList>
    </citation>
    <scope>IDENTIFICATION</scope>
</reference>
<feature type="transmembrane region" description="Helical" evidence="5">
    <location>
        <begin position="267"/>
        <end position="291"/>
    </location>
</feature>
<comment type="subcellular location">
    <subcellularLocation>
        <location evidence="1">Membrane</location>
        <topology evidence="1">Multi-pass membrane protein</topology>
    </subcellularLocation>
</comment>
<dbReference type="Pfam" id="PF02535">
    <property type="entry name" value="Zip"/>
    <property type="match status" value="1"/>
</dbReference>
<feature type="transmembrane region" description="Helical" evidence="5">
    <location>
        <begin position="297"/>
        <end position="321"/>
    </location>
</feature>
<reference evidence="6" key="1">
    <citation type="journal article" date="2013" name="Genetics">
        <title>The draft genome and transcriptome of Panagrellus redivivus are shaped by the harsh demands of a free-living lifestyle.</title>
        <authorList>
            <person name="Srinivasan J."/>
            <person name="Dillman A.R."/>
            <person name="Macchietto M.G."/>
            <person name="Heikkinen L."/>
            <person name="Lakso M."/>
            <person name="Fracchia K.M."/>
            <person name="Antoshechkin I."/>
            <person name="Mortazavi A."/>
            <person name="Wong G."/>
            <person name="Sternberg P.W."/>
        </authorList>
    </citation>
    <scope>NUCLEOTIDE SEQUENCE [LARGE SCALE GENOMIC DNA]</scope>
    <source>
        <strain evidence="6">MT8872</strain>
    </source>
</reference>
<evidence type="ECO:0000313" key="7">
    <source>
        <dbReference type="WBParaSite" id="Pan_g17767.t1"/>
    </source>
</evidence>
<dbReference type="PANTHER" id="PTHR11040">
    <property type="entry name" value="ZINC/IRON TRANSPORTER"/>
    <property type="match status" value="1"/>
</dbReference>
<proteinExistence type="predicted"/>
<dbReference type="WBParaSite" id="Pan_g17767.t1">
    <property type="protein sequence ID" value="Pan_g17767.t1"/>
    <property type="gene ID" value="Pan_g17767"/>
</dbReference>
<keyword evidence="6" id="KW-1185">Reference proteome</keyword>
<evidence type="ECO:0000313" key="6">
    <source>
        <dbReference type="Proteomes" id="UP000492821"/>
    </source>
</evidence>
<keyword evidence="2 5" id="KW-0812">Transmembrane</keyword>
<feature type="transmembrane region" description="Helical" evidence="5">
    <location>
        <begin position="235"/>
        <end position="255"/>
    </location>
</feature>
<evidence type="ECO:0000256" key="3">
    <source>
        <dbReference type="ARBA" id="ARBA00022989"/>
    </source>
</evidence>
<dbReference type="AlphaFoldDB" id="A0A7E4ZU75"/>
<dbReference type="Proteomes" id="UP000492821">
    <property type="component" value="Unassembled WGS sequence"/>
</dbReference>
<dbReference type="InterPro" id="IPR003689">
    <property type="entry name" value="ZIP"/>
</dbReference>
<feature type="transmembrane region" description="Helical" evidence="5">
    <location>
        <begin position="208"/>
        <end position="229"/>
    </location>
</feature>
<name>A0A7E4ZU75_PANRE</name>
<evidence type="ECO:0000256" key="4">
    <source>
        <dbReference type="ARBA" id="ARBA00023136"/>
    </source>
</evidence>
<keyword evidence="4 5" id="KW-0472">Membrane</keyword>
<feature type="transmembrane region" description="Helical" evidence="5">
    <location>
        <begin position="333"/>
        <end position="353"/>
    </location>
</feature>
<feature type="transmembrane region" description="Helical" evidence="5">
    <location>
        <begin position="94"/>
        <end position="113"/>
    </location>
</feature>
<dbReference type="PANTHER" id="PTHR11040:SF208">
    <property type="entry name" value="ZINC_IRON PERMEASE"/>
    <property type="match status" value="1"/>
</dbReference>
<dbReference type="GO" id="GO:0005886">
    <property type="term" value="C:plasma membrane"/>
    <property type="evidence" value="ECO:0007669"/>
    <property type="project" value="TreeGrafter"/>
</dbReference>
<protein>
    <submittedName>
        <fullName evidence="7">Zinc/iron permease</fullName>
    </submittedName>
</protein>
<evidence type="ECO:0000256" key="2">
    <source>
        <dbReference type="ARBA" id="ARBA00022692"/>
    </source>
</evidence>
<accession>A0A7E4ZU75</accession>
<keyword evidence="3 5" id="KW-1133">Transmembrane helix</keyword>
<dbReference type="GO" id="GO:0005385">
    <property type="term" value="F:zinc ion transmembrane transporter activity"/>
    <property type="evidence" value="ECO:0007669"/>
    <property type="project" value="TreeGrafter"/>
</dbReference>
<organism evidence="6 7">
    <name type="scientific">Panagrellus redivivus</name>
    <name type="common">Microworm</name>
    <dbReference type="NCBI Taxonomy" id="6233"/>
    <lineage>
        <taxon>Eukaryota</taxon>
        <taxon>Metazoa</taxon>
        <taxon>Ecdysozoa</taxon>
        <taxon>Nematoda</taxon>
        <taxon>Chromadorea</taxon>
        <taxon>Rhabditida</taxon>
        <taxon>Tylenchina</taxon>
        <taxon>Panagrolaimomorpha</taxon>
        <taxon>Panagrolaimoidea</taxon>
        <taxon>Panagrolaimidae</taxon>
        <taxon>Panagrellus</taxon>
    </lineage>
</organism>
<evidence type="ECO:0000256" key="5">
    <source>
        <dbReference type="SAM" id="Phobius"/>
    </source>
</evidence>